<dbReference type="CDD" id="cd00552">
    <property type="entry name" value="RaiA"/>
    <property type="match status" value="1"/>
</dbReference>
<dbReference type="Pfam" id="PF02482">
    <property type="entry name" value="Ribosomal_S30AE"/>
    <property type="match status" value="1"/>
</dbReference>
<dbReference type="AlphaFoldDB" id="X0WA38"/>
<gene>
    <name evidence="2" type="ORF">S01H1_50214</name>
</gene>
<feature type="non-terminal residue" evidence="2">
    <location>
        <position position="1"/>
    </location>
</feature>
<evidence type="ECO:0008006" key="3">
    <source>
        <dbReference type="Google" id="ProtNLM"/>
    </source>
</evidence>
<name>X0WA38_9ZZZZ</name>
<protein>
    <recommendedName>
        <fullName evidence="3">Ribosomal subunit interface protein</fullName>
    </recommendedName>
</protein>
<evidence type="ECO:0000313" key="2">
    <source>
        <dbReference type="EMBL" id="GAG27495.1"/>
    </source>
</evidence>
<dbReference type="EMBL" id="BARS01032347">
    <property type="protein sequence ID" value="GAG27495.1"/>
    <property type="molecule type" value="Genomic_DNA"/>
</dbReference>
<evidence type="ECO:0000256" key="1">
    <source>
        <dbReference type="SAM" id="MobiDB-lite"/>
    </source>
</evidence>
<dbReference type="InterPro" id="IPR036567">
    <property type="entry name" value="RHF-like"/>
</dbReference>
<dbReference type="InterPro" id="IPR003489">
    <property type="entry name" value="RHF/RaiA"/>
</dbReference>
<feature type="compositionally biased region" description="Basic and acidic residues" evidence="1">
    <location>
        <begin position="78"/>
        <end position="92"/>
    </location>
</feature>
<feature type="region of interest" description="Disordered" evidence="1">
    <location>
        <begin position="78"/>
        <end position="100"/>
    </location>
</feature>
<comment type="caution">
    <text evidence="2">The sequence shown here is derived from an EMBL/GenBank/DDBJ whole genome shotgun (WGS) entry which is preliminary data.</text>
</comment>
<accession>X0WA38</accession>
<proteinExistence type="predicted"/>
<dbReference type="Gene3D" id="3.30.160.100">
    <property type="entry name" value="Ribosome hibernation promotion factor-like"/>
    <property type="match status" value="1"/>
</dbReference>
<organism evidence="2">
    <name type="scientific">marine sediment metagenome</name>
    <dbReference type="NCBI Taxonomy" id="412755"/>
    <lineage>
        <taxon>unclassified sequences</taxon>
        <taxon>metagenomes</taxon>
        <taxon>ecological metagenomes</taxon>
    </lineage>
</organism>
<sequence length="100" mass="11660">EKIRTKLEKLPRLFDRLVAIEVTIDLEHRENPQVDLKVSAEHKHDFRATSQADELMAAIDGAMHKLEKQLRKYKERIVERHRGPGARPRELAEESEQPGE</sequence>
<dbReference type="SUPFAM" id="SSF69754">
    <property type="entry name" value="Ribosome binding protein Y (YfiA homologue)"/>
    <property type="match status" value="1"/>
</dbReference>
<dbReference type="NCBIfam" id="TIGR00741">
    <property type="entry name" value="yfiA"/>
    <property type="match status" value="1"/>
</dbReference>
<reference evidence="2" key="1">
    <citation type="journal article" date="2014" name="Front. Microbiol.">
        <title>High frequency of phylogenetically diverse reductive dehalogenase-homologous genes in deep subseafloor sedimentary metagenomes.</title>
        <authorList>
            <person name="Kawai M."/>
            <person name="Futagami T."/>
            <person name="Toyoda A."/>
            <person name="Takaki Y."/>
            <person name="Nishi S."/>
            <person name="Hori S."/>
            <person name="Arai W."/>
            <person name="Tsubouchi T."/>
            <person name="Morono Y."/>
            <person name="Uchiyama I."/>
            <person name="Ito T."/>
            <person name="Fujiyama A."/>
            <person name="Inagaki F."/>
            <person name="Takami H."/>
        </authorList>
    </citation>
    <scope>NUCLEOTIDE SEQUENCE</scope>
    <source>
        <strain evidence="2">Expedition CK06-06</strain>
    </source>
</reference>